<dbReference type="Pfam" id="PF02886">
    <property type="entry name" value="LBP_BPI_CETP_C"/>
    <property type="match status" value="1"/>
</dbReference>
<gene>
    <name evidence="6" type="ORF">CVLEPA_LOCUS9059</name>
</gene>
<protein>
    <recommendedName>
        <fullName evidence="8">Bactericidal permeability-increasing protein</fullName>
    </recommendedName>
</protein>
<dbReference type="SMART" id="SM00328">
    <property type="entry name" value="BPI1"/>
    <property type="match status" value="1"/>
</dbReference>
<dbReference type="InterPro" id="IPR017943">
    <property type="entry name" value="Bactericidal_perm-incr_a/b_dom"/>
</dbReference>
<dbReference type="Pfam" id="PF01273">
    <property type="entry name" value="LBP_BPI_CETP"/>
    <property type="match status" value="1"/>
</dbReference>
<dbReference type="InterPro" id="IPR032942">
    <property type="entry name" value="BPI/LBP/Plunc"/>
</dbReference>
<dbReference type="PANTHER" id="PTHR10504">
    <property type="entry name" value="BACTERICIDAL PERMEABILITY-INCREASING BPI PROTEIN-RELATED"/>
    <property type="match status" value="1"/>
</dbReference>
<organism evidence="6 7">
    <name type="scientific">Clavelina lepadiformis</name>
    <name type="common">Light-bulb sea squirt</name>
    <name type="synonym">Ascidia lepadiformis</name>
    <dbReference type="NCBI Taxonomy" id="159417"/>
    <lineage>
        <taxon>Eukaryota</taxon>
        <taxon>Metazoa</taxon>
        <taxon>Chordata</taxon>
        <taxon>Tunicata</taxon>
        <taxon>Ascidiacea</taxon>
        <taxon>Aplousobranchia</taxon>
        <taxon>Clavelinidae</taxon>
        <taxon>Clavelina</taxon>
    </lineage>
</organism>
<evidence type="ECO:0000259" key="5">
    <source>
        <dbReference type="SMART" id="SM00329"/>
    </source>
</evidence>
<feature type="chain" id="PRO_5047320390" description="Bactericidal permeability-increasing protein" evidence="3">
    <location>
        <begin position="25"/>
        <end position="488"/>
    </location>
</feature>
<dbReference type="EMBL" id="CAWYQH010000057">
    <property type="protein sequence ID" value="CAK8678774.1"/>
    <property type="molecule type" value="Genomic_DNA"/>
</dbReference>
<dbReference type="PANTHER" id="PTHR10504:SF131">
    <property type="entry name" value="BPI2 DOMAIN-CONTAINING PROTEIN"/>
    <property type="match status" value="1"/>
</dbReference>
<dbReference type="Gene3D" id="3.15.20.10">
    <property type="entry name" value="Bactericidal permeability-increasing protein, domain 2"/>
    <property type="match status" value="1"/>
</dbReference>
<comment type="similarity">
    <text evidence="1">Belongs to the BPI/LBP/Plunc superfamily. BPI/LBP family.</text>
</comment>
<dbReference type="SMART" id="SM00329">
    <property type="entry name" value="BPI2"/>
    <property type="match status" value="1"/>
</dbReference>
<evidence type="ECO:0000256" key="2">
    <source>
        <dbReference type="ARBA" id="ARBA00023157"/>
    </source>
</evidence>
<dbReference type="SUPFAM" id="SSF55394">
    <property type="entry name" value="Bactericidal permeability-increasing protein, BPI"/>
    <property type="match status" value="2"/>
</dbReference>
<dbReference type="InterPro" id="IPR001124">
    <property type="entry name" value="Lipid-bd_serum_glycop_C"/>
</dbReference>
<keyword evidence="2" id="KW-1015">Disulfide bond</keyword>
<reference evidence="6 7" key="1">
    <citation type="submission" date="2024-02" db="EMBL/GenBank/DDBJ databases">
        <authorList>
            <person name="Daric V."/>
            <person name="Darras S."/>
        </authorList>
    </citation>
    <scope>NUCLEOTIDE SEQUENCE [LARGE SCALE GENOMIC DNA]</scope>
</reference>
<feature type="domain" description="Lipid-binding serum glycoprotein C-terminal" evidence="5">
    <location>
        <begin position="280"/>
        <end position="484"/>
    </location>
</feature>
<sequence>MKIYNAFVAFCCVTVFAAFVASQSQEHPGLKVSVSTSGLNFLKDLVVKALDDELQNVNLPTQQGSKGVSYKIENIVANKIRLGKTSVRTLTPNVFQVKANNAGLEVNADWEVWKRIKILFLPAFTVRGSGSIRARTSGVNIEQNIIVERTANGKPKFTVSGCSIRIGRFSTHVDVDNLPSQIDSVLNLLIDPFEGLIKRELEKRVCGLVRPGLQSLGDKLTRNFELNFPFVFDTKIDLGLACDPSSTGHSGLVCLNGKSYPEDRPDVVFPFPAPVLSEVSDSSHMVRISISPYAPNTLLHSLYLQNRFKKTFSPKDVASVFGVSLPVGAIARLLKPVLGSNPPPIALYAKLVQFTVEANHSPMTHFTPEGIEVSGNFKITISAIVNGQPQKLADFSINVMALVGVSVENGKIKASIKSLGADASSSGGLPVHLINPLLNKFLPQLILPAVNGITEAGFKIPTLYGLKFINPVVETKLDALEVASDFMV</sequence>
<evidence type="ECO:0008006" key="8">
    <source>
        <dbReference type="Google" id="ProtNLM"/>
    </source>
</evidence>
<evidence type="ECO:0000259" key="4">
    <source>
        <dbReference type="SMART" id="SM00328"/>
    </source>
</evidence>
<evidence type="ECO:0000313" key="6">
    <source>
        <dbReference type="EMBL" id="CAK8678774.1"/>
    </source>
</evidence>
<accession>A0ABP0FGK2</accession>
<proteinExistence type="inferred from homology"/>
<evidence type="ECO:0000313" key="7">
    <source>
        <dbReference type="Proteomes" id="UP001642483"/>
    </source>
</evidence>
<feature type="domain" description="Lipid-binding serum glycoprotein N-terminal" evidence="4">
    <location>
        <begin position="34"/>
        <end position="264"/>
    </location>
</feature>
<evidence type="ECO:0000256" key="3">
    <source>
        <dbReference type="SAM" id="SignalP"/>
    </source>
</evidence>
<dbReference type="Proteomes" id="UP001642483">
    <property type="component" value="Unassembled WGS sequence"/>
</dbReference>
<dbReference type="Gene3D" id="3.15.10.10">
    <property type="entry name" value="Bactericidal permeability-increasing protein, domain 1"/>
    <property type="match status" value="1"/>
</dbReference>
<dbReference type="InterPro" id="IPR017942">
    <property type="entry name" value="Lipid-bd_serum_glycop_N"/>
</dbReference>
<evidence type="ECO:0000256" key="1">
    <source>
        <dbReference type="ARBA" id="ARBA00007292"/>
    </source>
</evidence>
<keyword evidence="3" id="KW-0732">Signal</keyword>
<feature type="signal peptide" evidence="3">
    <location>
        <begin position="1"/>
        <end position="24"/>
    </location>
</feature>
<keyword evidence="7" id="KW-1185">Reference proteome</keyword>
<name>A0ABP0FGK2_CLALP</name>
<comment type="caution">
    <text evidence="6">The sequence shown here is derived from an EMBL/GenBank/DDBJ whole genome shotgun (WGS) entry which is preliminary data.</text>
</comment>